<dbReference type="EMBL" id="CP038267">
    <property type="protein sequence ID" value="QBR92329.1"/>
    <property type="molecule type" value="Genomic_DNA"/>
</dbReference>
<dbReference type="InterPro" id="IPR027304">
    <property type="entry name" value="Trigger_fact/SurA_dom_sf"/>
</dbReference>
<dbReference type="Gene3D" id="1.10.4030.10">
    <property type="entry name" value="Porin chaperone SurA, peptide-binding domain"/>
    <property type="match status" value="1"/>
</dbReference>
<name>A0A4P7GKL3_9ACTN</name>
<dbReference type="AlphaFoldDB" id="A0A4P7GKL3"/>
<evidence type="ECO:0000256" key="6">
    <source>
        <dbReference type="SAM" id="Coils"/>
    </source>
</evidence>
<keyword evidence="4" id="KW-0697">Rotamase</keyword>
<keyword evidence="5 9" id="KW-0413">Isomerase</keyword>
<keyword evidence="3 8" id="KW-0732">Signal</keyword>
<dbReference type="InterPro" id="IPR050245">
    <property type="entry name" value="PrsA_foldase"/>
</dbReference>
<dbReference type="KEGG" id="noy:EXE57_08550"/>
<gene>
    <name evidence="9" type="ORF">EXE57_08550</name>
</gene>
<evidence type="ECO:0000256" key="8">
    <source>
        <dbReference type="SAM" id="SignalP"/>
    </source>
</evidence>
<dbReference type="PROSITE" id="PS51257">
    <property type="entry name" value="PROKAR_LIPOPROTEIN"/>
    <property type="match status" value="1"/>
</dbReference>
<dbReference type="PANTHER" id="PTHR47245:SF1">
    <property type="entry name" value="FOLDASE PROTEIN PRSA"/>
    <property type="match status" value="1"/>
</dbReference>
<keyword evidence="6" id="KW-0175">Coiled coil</keyword>
<protein>
    <recommendedName>
        <fullName evidence="2">peptidylprolyl isomerase</fullName>
        <ecNumber evidence="2">5.2.1.8</ecNumber>
    </recommendedName>
</protein>
<comment type="catalytic activity">
    <reaction evidence="1">
        <text>[protein]-peptidylproline (omega=180) = [protein]-peptidylproline (omega=0)</text>
        <dbReference type="Rhea" id="RHEA:16237"/>
        <dbReference type="Rhea" id="RHEA-COMP:10747"/>
        <dbReference type="Rhea" id="RHEA-COMP:10748"/>
        <dbReference type="ChEBI" id="CHEBI:83833"/>
        <dbReference type="ChEBI" id="CHEBI:83834"/>
        <dbReference type="EC" id="5.2.1.8"/>
    </reaction>
</comment>
<evidence type="ECO:0000256" key="3">
    <source>
        <dbReference type="ARBA" id="ARBA00022729"/>
    </source>
</evidence>
<dbReference type="RefSeq" id="WP_135076382.1">
    <property type="nucleotide sequence ID" value="NZ_CP038267.1"/>
</dbReference>
<evidence type="ECO:0000256" key="7">
    <source>
        <dbReference type="SAM" id="MobiDB-lite"/>
    </source>
</evidence>
<feature type="coiled-coil region" evidence="6">
    <location>
        <begin position="105"/>
        <end position="147"/>
    </location>
</feature>
<feature type="signal peptide" evidence="8">
    <location>
        <begin position="1"/>
        <end position="26"/>
    </location>
</feature>
<sequence>MTDTKRPTTVLGLGLAAALLALTACGGGDSESAGGGSSEETSESPAAQGQLPEPDLEGIPDVVAEVNGEEVTRDEFVTSYTAQFQQAALQAQMGGGEEPDEEALKEQTANTLVDTELLMQEAEERGIDASEQDVEDKLAELAEQNQLGSSEEFLAALEEQGTSADQVRTQVETQVVVERLVADESGSVEPTEKELRTLYDQAKQQQEQMAQQGGQQQKIPPFEKVRAQLEEQAVAQEQGQAAQALVDELRDGADITINL</sequence>
<evidence type="ECO:0000256" key="5">
    <source>
        <dbReference type="ARBA" id="ARBA00023235"/>
    </source>
</evidence>
<dbReference type="Proteomes" id="UP000294894">
    <property type="component" value="Chromosome"/>
</dbReference>
<feature type="chain" id="PRO_5039145719" description="peptidylprolyl isomerase" evidence="8">
    <location>
        <begin position="27"/>
        <end position="259"/>
    </location>
</feature>
<accession>A0A4P7GKL3</accession>
<dbReference type="OrthoDB" id="4775280at2"/>
<feature type="compositionally biased region" description="Gly residues" evidence="7">
    <location>
        <begin position="25"/>
        <end position="37"/>
    </location>
</feature>
<dbReference type="SUPFAM" id="SSF109998">
    <property type="entry name" value="Triger factor/SurA peptide-binding domain-like"/>
    <property type="match status" value="1"/>
</dbReference>
<evidence type="ECO:0000313" key="10">
    <source>
        <dbReference type="Proteomes" id="UP000294894"/>
    </source>
</evidence>
<evidence type="ECO:0000256" key="2">
    <source>
        <dbReference type="ARBA" id="ARBA00013194"/>
    </source>
</evidence>
<evidence type="ECO:0000256" key="1">
    <source>
        <dbReference type="ARBA" id="ARBA00000971"/>
    </source>
</evidence>
<proteinExistence type="predicted"/>
<dbReference type="PANTHER" id="PTHR47245">
    <property type="entry name" value="PEPTIDYLPROLYL ISOMERASE"/>
    <property type="match status" value="1"/>
</dbReference>
<organism evidence="9 10">
    <name type="scientific">Nocardioides euryhalodurans</name>
    <dbReference type="NCBI Taxonomy" id="2518370"/>
    <lineage>
        <taxon>Bacteria</taxon>
        <taxon>Bacillati</taxon>
        <taxon>Actinomycetota</taxon>
        <taxon>Actinomycetes</taxon>
        <taxon>Propionibacteriales</taxon>
        <taxon>Nocardioidaceae</taxon>
        <taxon>Nocardioides</taxon>
    </lineage>
</organism>
<reference evidence="9 10" key="1">
    <citation type="submission" date="2019-03" db="EMBL/GenBank/DDBJ databases">
        <title>Three New Species of Nocardioides, Nocardioides euryhalodurans sp. nov., Nocardioides seonyuensis sp. nov. and Nocardioides eburneoflavus sp. nov., Iolated from Soil.</title>
        <authorList>
            <person name="Roh S.G."/>
            <person name="Lee C."/>
            <person name="Kim M.-K."/>
            <person name="Kim S.B."/>
        </authorList>
    </citation>
    <scope>NUCLEOTIDE SEQUENCE [LARGE SCALE GENOMIC DNA]</scope>
    <source>
        <strain evidence="9 10">MMS17-SY117</strain>
    </source>
</reference>
<feature type="region of interest" description="Disordered" evidence="7">
    <location>
        <begin position="25"/>
        <end position="60"/>
    </location>
</feature>
<dbReference type="Pfam" id="PF13624">
    <property type="entry name" value="SurA_N_3"/>
    <property type="match status" value="1"/>
</dbReference>
<dbReference type="GO" id="GO:0003755">
    <property type="term" value="F:peptidyl-prolyl cis-trans isomerase activity"/>
    <property type="evidence" value="ECO:0007669"/>
    <property type="project" value="UniProtKB-KW"/>
</dbReference>
<evidence type="ECO:0000256" key="4">
    <source>
        <dbReference type="ARBA" id="ARBA00023110"/>
    </source>
</evidence>
<dbReference type="EC" id="5.2.1.8" evidence="2"/>
<keyword evidence="10" id="KW-1185">Reference proteome</keyword>
<evidence type="ECO:0000313" key="9">
    <source>
        <dbReference type="EMBL" id="QBR92329.1"/>
    </source>
</evidence>